<dbReference type="GO" id="GO:0015369">
    <property type="term" value="F:calcium:proton antiporter activity"/>
    <property type="evidence" value="ECO:0007669"/>
    <property type="project" value="UniProtKB-UniRule"/>
</dbReference>
<dbReference type="GO" id="GO:0006874">
    <property type="term" value="P:intracellular calcium ion homeostasis"/>
    <property type="evidence" value="ECO:0007669"/>
    <property type="project" value="TreeGrafter"/>
</dbReference>
<comment type="caution">
    <text evidence="11">The sequence shown here is derived from an EMBL/GenBank/DDBJ whole genome shotgun (WGS) entry which is preliminary data.</text>
</comment>
<feature type="transmembrane region" description="Helical" evidence="9">
    <location>
        <begin position="202"/>
        <end position="221"/>
    </location>
</feature>
<dbReference type="NCBIfam" id="TIGR00378">
    <property type="entry name" value="cax"/>
    <property type="match status" value="1"/>
</dbReference>
<feature type="transmembrane region" description="Helical" evidence="9">
    <location>
        <begin position="310"/>
        <end position="326"/>
    </location>
</feature>
<dbReference type="InterPro" id="IPR004713">
    <property type="entry name" value="CaH_exchang"/>
</dbReference>
<keyword evidence="9" id="KW-0050">Antiport</keyword>
<dbReference type="InterPro" id="IPR004837">
    <property type="entry name" value="NaCa_Exmemb"/>
</dbReference>
<evidence type="ECO:0000256" key="3">
    <source>
        <dbReference type="ARBA" id="ARBA00022568"/>
    </source>
</evidence>
<evidence type="ECO:0000256" key="1">
    <source>
        <dbReference type="ARBA" id="ARBA00004127"/>
    </source>
</evidence>
<name>A0A399EMH1_9DEIN</name>
<keyword evidence="4 9" id="KW-0812">Transmembrane</keyword>
<feature type="transmembrane region" description="Helical" evidence="9">
    <location>
        <begin position="162"/>
        <end position="182"/>
    </location>
</feature>
<evidence type="ECO:0000256" key="4">
    <source>
        <dbReference type="ARBA" id="ARBA00022692"/>
    </source>
</evidence>
<keyword evidence="12" id="KW-1185">Reference proteome</keyword>
<gene>
    <name evidence="11" type="ORF">Mlute_01654</name>
</gene>
<feature type="transmembrane region" description="Helical" evidence="9">
    <location>
        <begin position="275"/>
        <end position="298"/>
    </location>
</feature>
<proteinExistence type="inferred from homology"/>
<evidence type="ECO:0000256" key="9">
    <source>
        <dbReference type="RuleBase" id="RU365028"/>
    </source>
</evidence>
<dbReference type="InterPro" id="IPR044880">
    <property type="entry name" value="NCX_ion-bd_dom_sf"/>
</dbReference>
<feature type="domain" description="Sodium/calcium exchanger membrane region" evidence="10">
    <location>
        <begin position="23"/>
        <end position="182"/>
    </location>
</feature>
<accession>A0A399EMH1</accession>
<keyword evidence="8 9" id="KW-0472">Membrane</keyword>
<evidence type="ECO:0000313" key="11">
    <source>
        <dbReference type="EMBL" id="RIH85145.1"/>
    </source>
</evidence>
<feature type="transmembrane region" description="Helical" evidence="9">
    <location>
        <begin position="122"/>
        <end position="142"/>
    </location>
</feature>
<reference evidence="11 12" key="1">
    <citation type="submission" date="2018-08" db="EMBL/GenBank/DDBJ databases">
        <title>Meiothermus luteus KCTC 52599 genome sequencing project.</title>
        <authorList>
            <person name="Da Costa M.S."/>
            <person name="Albuquerque L."/>
            <person name="Raposo P."/>
            <person name="Froufe H.J.C."/>
            <person name="Barroso C.S."/>
            <person name="Egas C."/>
        </authorList>
    </citation>
    <scope>NUCLEOTIDE SEQUENCE [LARGE SCALE GENOMIC DNA]</scope>
    <source>
        <strain evidence="11 12">KCTC 52599</strain>
    </source>
</reference>
<dbReference type="Pfam" id="PF01699">
    <property type="entry name" value="Na_Ca_ex"/>
    <property type="match status" value="2"/>
</dbReference>
<comment type="caution">
    <text evidence="9">Lacks conserved residue(s) required for the propagation of feature annotation.</text>
</comment>
<dbReference type="GO" id="GO:0012505">
    <property type="term" value="C:endomembrane system"/>
    <property type="evidence" value="ECO:0007669"/>
    <property type="project" value="UniProtKB-SubCell"/>
</dbReference>
<dbReference type="GO" id="GO:0016020">
    <property type="term" value="C:membrane"/>
    <property type="evidence" value="ECO:0007669"/>
    <property type="project" value="InterPro"/>
</dbReference>
<evidence type="ECO:0000313" key="12">
    <source>
        <dbReference type="Proteomes" id="UP000265800"/>
    </source>
</evidence>
<keyword evidence="3 9" id="KW-0109">Calcium transport</keyword>
<evidence type="ECO:0000256" key="7">
    <source>
        <dbReference type="ARBA" id="ARBA00023065"/>
    </source>
</evidence>
<evidence type="ECO:0000256" key="2">
    <source>
        <dbReference type="ARBA" id="ARBA00022448"/>
    </source>
</evidence>
<dbReference type="Gene3D" id="1.20.1420.30">
    <property type="entry name" value="NCX, central ion-binding region"/>
    <property type="match status" value="1"/>
</dbReference>
<keyword evidence="6 9" id="KW-1133">Transmembrane helix</keyword>
<feature type="transmembrane region" description="Helical" evidence="9">
    <location>
        <begin position="333"/>
        <end position="352"/>
    </location>
</feature>
<dbReference type="Proteomes" id="UP000265800">
    <property type="component" value="Unassembled WGS sequence"/>
</dbReference>
<dbReference type="AlphaFoldDB" id="A0A399EMH1"/>
<protein>
    <recommendedName>
        <fullName evidence="9">Ca(2+)/H(+) antiporter</fullName>
    </recommendedName>
</protein>
<comment type="function">
    <text evidence="9">Ca(+)/H(+) antiporter that extrudes calcium in exchange for external protons.</text>
</comment>
<dbReference type="NCBIfam" id="TIGR00846">
    <property type="entry name" value="caca2"/>
    <property type="match status" value="1"/>
</dbReference>
<feature type="transmembrane region" description="Helical" evidence="9">
    <location>
        <begin position="56"/>
        <end position="79"/>
    </location>
</feature>
<evidence type="ECO:0000256" key="5">
    <source>
        <dbReference type="ARBA" id="ARBA00022837"/>
    </source>
</evidence>
<keyword evidence="2 9" id="KW-0813">Transport</keyword>
<feature type="transmembrane region" description="Helical" evidence="9">
    <location>
        <begin position="25"/>
        <end position="44"/>
    </location>
</feature>
<dbReference type="PANTHER" id="PTHR31503:SF22">
    <property type="entry name" value="VACUOLAR CALCIUM ION TRANSPORTER"/>
    <property type="match status" value="1"/>
</dbReference>
<feature type="domain" description="Sodium/calcium exchanger membrane region" evidence="10">
    <location>
        <begin position="207"/>
        <end position="349"/>
    </location>
</feature>
<sequence length="355" mass="37454">MWNYILLAFVPLAVALEVSHAPAVWIFLASSLALLPLAGLMGRATEELAGRAGSTVGGLLNATFGNAAELIIALVALFAGKIEVVKASITGSILSNLLLVLGLSVFLGGLRYSTQRFNAQAARLMASLLTLTLIAFLLPALFDLAERGFFKVVDPSLPDQMFSLATAGVLVLIYLSNVYFSLRTHKDLISGISDEEHHEATWSLPVAVGVLAAATAGVAVMAEFLVGSLEEATQALGLSEFFVGIILIPLVGNAAEHFAAVVFAMKNKMDLAVQIAVGSSLQIALLVAPILVIVGYFAGHPMDLVFQNPLELAALAASILATNAVVRDGETHWLEGVLLLGVYLLLGFAFFFTPH</sequence>
<dbReference type="RefSeq" id="WP_119360279.1">
    <property type="nucleotide sequence ID" value="NZ_QWKZ01000049.1"/>
</dbReference>
<dbReference type="InterPro" id="IPR004798">
    <property type="entry name" value="CAX-like"/>
</dbReference>
<dbReference type="PANTHER" id="PTHR31503">
    <property type="entry name" value="VACUOLAR CALCIUM ION TRANSPORTER"/>
    <property type="match status" value="1"/>
</dbReference>
<keyword evidence="7 9" id="KW-0406">Ion transport</keyword>
<feature type="transmembrane region" description="Helical" evidence="9">
    <location>
        <begin position="241"/>
        <end position="263"/>
    </location>
</feature>
<evidence type="ECO:0000256" key="8">
    <source>
        <dbReference type="ARBA" id="ARBA00023136"/>
    </source>
</evidence>
<dbReference type="OrthoDB" id="9776105at2"/>
<comment type="subcellular location">
    <subcellularLocation>
        <location evidence="1">Endomembrane system</location>
        <topology evidence="1">Multi-pass membrane protein</topology>
    </subcellularLocation>
</comment>
<evidence type="ECO:0000256" key="6">
    <source>
        <dbReference type="ARBA" id="ARBA00022989"/>
    </source>
</evidence>
<feature type="transmembrane region" description="Helical" evidence="9">
    <location>
        <begin position="91"/>
        <end position="110"/>
    </location>
</feature>
<dbReference type="EMBL" id="QWKZ01000049">
    <property type="protein sequence ID" value="RIH85145.1"/>
    <property type="molecule type" value="Genomic_DNA"/>
</dbReference>
<comment type="similarity">
    <text evidence="9">Belongs to the Ca(2+):cation antiporter (CaCA) (TC 2.A.19) family.</text>
</comment>
<evidence type="ECO:0000259" key="10">
    <source>
        <dbReference type="Pfam" id="PF01699"/>
    </source>
</evidence>
<keyword evidence="5 9" id="KW-0106">Calcium</keyword>
<organism evidence="11 12">
    <name type="scientific">Meiothermus luteus</name>
    <dbReference type="NCBI Taxonomy" id="2026184"/>
    <lineage>
        <taxon>Bacteria</taxon>
        <taxon>Thermotogati</taxon>
        <taxon>Deinococcota</taxon>
        <taxon>Deinococci</taxon>
        <taxon>Thermales</taxon>
        <taxon>Thermaceae</taxon>
        <taxon>Meiothermus</taxon>
    </lineage>
</organism>